<proteinExistence type="predicted"/>
<dbReference type="RefSeq" id="WP_085094818.1">
    <property type="nucleotide sequence ID" value="NZ_LQPN01000032.1"/>
</dbReference>
<evidence type="ECO:0000313" key="3">
    <source>
        <dbReference type="EMBL" id="ORW50292.1"/>
    </source>
</evidence>
<protein>
    <recommendedName>
        <fullName evidence="1">PE domain-containing protein</fullName>
    </recommendedName>
</protein>
<keyword evidence="5" id="KW-1185">Reference proteome</keyword>
<evidence type="ECO:0000313" key="4">
    <source>
        <dbReference type="Proteomes" id="UP000193285"/>
    </source>
</evidence>
<organism evidence="3 4">
    <name type="scientific">Mycobacterium paraense</name>
    <dbReference type="NCBI Taxonomy" id="767916"/>
    <lineage>
        <taxon>Bacteria</taxon>
        <taxon>Bacillati</taxon>
        <taxon>Actinomycetota</taxon>
        <taxon>Actinomycetes</taxon>
        <taxon>Mycobacteriales</taxon>
        <taxon>Mycobacteriaceae</taxon>
        <taxon>Mycobacterium</taxon>
        <taxon>Mycobacterium simiae complex</taxon>
    </lineage>
</organism>
<dbReference type="Proteomes" id="UP000193801">
    <property type="component" value="Unassembled WGS sequence"/>
</dbReference>
<sequence>MGLDMSFVTAAPQEVQAAARHLAGIRSLLAESSASAAAPTAEMVAPAEDQVSAAVAALLSAFGQDYQGISAQAQDFHEQFVNLLSAGARAYLGADIANAQQNLLHAGLPLLGGGAGSAVGAATPAG</sequence>
<dbReference type="SUPFAM" id="SSF140459">
    <property type="entry name" value="PE/PPE dimer-like"/>
    <property type="match status" value="1"/>
</dbReference>
<name>A0A1X2AG23_9MYCO</name>
<dbReference type="EMBL" id="LQPK01000045">
    <property type="protein sequence ID" value="ORW26852.1"/>
    <property type="molecule type" value="Genomic_DNA"/>
</dbReference>
<dbReference type="STRING" id="767916.AWB91_05195"/>
<reference evidence="2" key="3">
    <citation type="submission" date="2016-01" db="EMBL/GenBank/DDBJ databases">
        <authorList>
            <person name="Ana R.F.D.C."/>
            <person name="Tarcisio F."/>
            <person name="Maria L.L."/>
            <person name="Monica P."/>
            <person name="Wana L.O.D.C."/>
            <person name="Elisabetta G."/>
            <person name="Jeann R.D.C.B."/>
            <person name="Veronica D.S."/>
            <person name="Karla V.B.L."/>
            <person name="Roberto B."/>
            <person name="Antonella G."/>
            <person name="Anna F."/>
            <person name="Alessandro M."/>
            <person name="Pamela F."/>
            <person name="Francesca D.L."/>
            <person name="Giulia F.S."/>
            <person name="Sara T."/>
            <person name="Fabio R."/>
            <person name="Olivier J."/>
            <person name="Nicola S."/>
            <person name="Enrico T."/>
        </authorList>
    </citation>
    <scope>NUCLEOTIDE SEQUENCE</scope>
    <source>
        <strain evidence="2">FI-07156</strain>
    </source>
</reference>
<dbReference type="Pfam" id="PF00934">
    <property type="entry name" value="PE"/>
    <property type="match status" value="1"/>
</dbReference>
<dbReference type="EMBL" id="LQPN01000032">
    <property type="protein sequence ID" value="ORW50292.1"/>
    <property type="molecule type" value="Genomic_DNA"/>
</dbReference>
<gene>
    <name evidence="3" type="ORF">AWB90_07025</name>
    <name evidence="2" type="ORF">AWB91_05195</name>
</gene>
<dbReference type="Gene3D" id="1.10.287.850">
    <property type="entry name" value="HP0062-like domain"/>
    <property type="match status" value="1"/>
</dbReference>
<reference evidence="3" key="2">
    <citation type="submission" date="2016-01" db="EMBL/GenBank/DDBJ databases">
        <authorList>
            <person name="Oliw E.H."/>
        </authorList>
    </citation>
    <scope>NUCLEOTIDE SEQUENCE</scope>
    <source>
        <strain evidence="3">IEC33</strain>
    </source>
</reference>
<evidence type="ECO:0000259" key="1">
    <source>
        <dbReference type="Pfam" id="PF00934"/>
    </source>
</evidence>
<dbReference type="Proteomes" id="UP000193285">
    <property type="component" value="Unassembled WGS sequence"/>
</dbReference>
<evidence type="ECO:0000313" key="5">
    <source>
        <dbReference type="Proteomes" id="UP000193801"/>
    </source>
</evidence>
<accession>A0A1X2AG23</accession>
<dbReference type="AlphaFoldDB" id="A0A1X2AG23"/>
<comment type="caution">
    <text evidence="3">The sequence shown here is derived from an EMBL/GenBank/DDBJ whole genome shotgun (WGS) entry which is preliminary data.</text>
</comment>
<feature type="domain" description="PE" evidence="1">
    <location>
        <begin position="8"/>
        <end position="98"/>
    </location>
</feature>
<dbReference type="InterPro" id="IPR038332">
    <property type="entry name" value="PPE_sf"/>
</dbReference>
<evidence type="ECO:0000313" key="2">
    <source>
        <dbReference type="EMBL" id="ORW26852.1"/>
    </source>
</evidence>
<reference evidence="4 5" key="1">
    <citation type="journal article" date="2015" name="Emerg. Microbes Infect.">
        <title>Characterization of 17 strains belonging to the Mycobacterium simiae complex and description of Mycobacterium paraense sp. nov.</title>
        <authorList>
            <person name="Fusco da Costa A.R."/>
            <person name="Fedrizzi T."/>
            <person name="Lopes M.L."/>
            <person name="Pecorari M."/>
            <person name="Oliveira da Costa W.L."/>
            <person name="Giacobazzi E."/>
            <person name="da Costa Bahia J.R."/>
            <person name="De Sanctis V."/>
            <person name="Batista Lima K.V."/>
            <person name="Bertorelli R."/>
            <person name="Grottola A."/>
            <person name="Fabio A."/>
            <person name="Mariottini A."/>
            <person name="Ferretti P."/>
            <person name="Di Leva F."/>
            <person name="Fregni Serpini G."/>
            <person name="Tagliazucchi S."/>
            <person name="Rumpianesi F."/>
            <person name="Jousson O."/>
            <person name="Segata N."/>
            <person name="Tortoli E."/>
        </authorList>
    </citation>
    <scope>NUCLEOTIDE SEQUENCE [LARGE SCALE GENOMIC DNA]</scope>
    <source>
        <strain evidence="2 5">FI-07156</strain>
        <strain evidence="3 4">IEC33</strain>
    </source>
</reference>
<dbReference type="InterPro" id="IPR000084">
    <property type="entry name" value="PE-PGRS_N"/>
</dbReference>